<reference evidence="1 2" key="1">
    <citation type="submission" date="2020-08" db="EMBL/GenBank/DDBJ databases">
        <title>Genome public.</title>
        <authorList>
            <person name="Liu C."/>
            <person name="Sun Q."/>
        </authorList>
    </citation>
    <scope>NUCLEOTIDE SEQUENCE [LARGE SCALE GENOMIC DNA]</scope>
    <source>
        <strain evidence="1 2">NSJ-10</strain>
    </source>
</reference>
<dbReference type="Proteomes" id="UP000615234">
    <property type="component" value="Unassembled WGS sequence"/>
</dbReference>
<sequence length="201" mass="22967">MIKSILTVVFGILLLLAFIALIVWSIQVSKEKMANKRSRRTTAVKKKYEEALEGDTEADMGYWYNKEDMEDGDAITRLRCEHHFNKLEECINDLVVEMYDCGLVRTEELYMIAYGIEALTPDSPVFHITGISSDDDDAPVTSLPPVSTDAQRKIYERWTSYVNALLQLVEIRTSEDNKKAIIDGLMTYGRKNLLTLLYSPE</sequence>
<proteinExistence type="predicted"/>
<evidence type="ECO:0000313" key="1">
    <source>
        <dbReference type="EMBL" id="MBC5663424.1"/>
    </source>
</evidence>
<protein>
    <submittedName>
        <fullName evidence="1">Uncharacterized protein</fullName>
    </submittedName>
</protein>
<dbReference type="RefSeq" id="WP_118663037.1">
    <property type="nucleotide sequence ID" value="NZ_JACOOX010000006.1"/>
</dbReference>
<name>A0A8I0AQA5_9FIRM</name>
<gene>
    <name evidence="1" type="ORF">H8S09_11140</name>
</gene>
<organism evidence="1 2">
    <name type="scientific">Coprococcus hominis</name>
    <name type="common">ex Liu et al. 2022</name>
    <dbReference type="NCBI Taxonomy" id="2763039"/>
    <lineage>
        <taxon>Bacteria</taxon>
        <taxon>Bacillati</taxon>
        <taxon>Bacillota</taxon>
        <taxon>Clostridia</taxon>
        <taxon>Lachnospirales</taxon>
        <taxon>Lachnospiraceae</taxon>
        <taxon>Coprococcus</taxon>
    </lineage>
</organism>
<keyword evidence="2" id="KW-1185">Reference proteome</keyword>
<comment type="caution">
    <text evidence="1">The sequence shown here is derived from an EMBL/GenBank/DDBJ whole genome shotgun (WGS) entry which is preliminary data.</text>
</comment>
<dbReference type="AlphaFoldDB" id="A0A8I0AQA5"/>
<evidence type="ECO:0000313" key="2">
    <source>
        <dbReference type="Proteomes" id="UP000615234"/>
    </source>
</evidence>
<accession>A0A8I0AQA5</accession>
<dbReference type="EMBL" id="JACOOX010000006">
    <property type="protein sequence ID" value="MBC5663424.1"/>
    <property type="molecule type" value="Genomic_DNA"/>
</dbReference>